<keyword evidence="5" id="KW-1185">Reference proteome</keyword>
<dbReference type="EMBL" id="OY882872">
    <property type="protein sequence ID" value="CAK6437380.1"/>
    <property type="molecule type" value="Genomic_DNA"/>
</dbReference>
<sequence length="256" mass="28195">MAGPLLQPLLLLLLSFALGSAAQAAHGNGERIINGAACPRGSHPWEVALMRGRDTQCAGVLIHPQWVLTVGHCRQLAYNVQVGSHVLNDPKAQVIRATESFVHPQYNDAKKLNDIMLVKLSRPATLSPTVRTMAISSECVRPGTTCEVSGWGSITGPPFETYPSELMCTNITVIRLEDCRRHFLYLRRPYMFCAGTHNSNTNAHLGDAGSPLICQGTLQGLVSSDYFPCRPPFDPIIYIHVCKYSKWIFETMINSC</sequence>
<organism evidence="4 5">
    <name type="scientific">Pipistrellus nathusii</name>
    <name type="common">Nathusius' pipistrelle</name>
    <dbReference type="NCBI Taxonomy" id="59473"/>
    <lineage>
        <taxon>Eukaryota</taxon>
        <taxon>Metazoa</taxon>
        <taxon>Chordata</taxon>
        <taxon>Craniata</taxon>
        <taxon>Vertebrata</taxon>
        <taxon>Euteleostomi</taxon>
        <taxon>Mammalia</taxon>
        <taxon>Eutheria</taxon>
        <taxon>Laurasiatheria</taxon>
        <taxon>Chiroptera</taxon>
        <taxon>Yangochiroptera</taxon>
        <taxon>Vespertilionidae</taxon>
        <taxon>Pipistrellus</taxon>
    </lineage>
</organism>
<dbReference type="InterPro" id="IPR001314">
    <property type="entry name" value="Peptidase_S1A"/>
</dbReference>
<keyword evidence="2" id="KW-0732">Signal</keyword>
<gene>
    <name evidence="4" type="ORF">MPIPNATIZW_LOCUS5686</name>
</gene>
<protein>
    <recommendedName>
        <fullName evidence="3">Peptidase S1 domain-containing protein</fullName>
    </recommendedName>
</protein>
<feature type="domain" description="Peptidase S1" evidence="3">
    <location>
        <begin position="32"/>
        <end position="253"/>
    </location>
</feature>
<evidence type="ECO:0000256" key="1">
    <source>
        <dbReference type="ARBA" id="ARBA00023157"/>
    </source>
</evidence>
<dbReference type="PANTHER" id="PTHR24271:SF45">
    <property type="entry name" value="KALLIKREIN-7"/>
    <property type="match status" value="1"/>
</dbReference>
<dbReference type="PRINTS" id="PR00722">
    <property type="entry name" value="CHYMOTRYPSIN"/>
</dbReference>
<dbReference type="PANTHER" id="PTHR24271">
    <property type="entry name" value="KALLIKREIN-RELATED"/>
    <property type="match status" value="1"/>
</dbReference>
<evidence type="ECO:0000259" key="3">
    <source>
        <dbReference type="PROSITE" id="PS50240"/>
    </source>
</evidence>
<name>A0ABN9ZKH2_PIPNA</name>
<feature type="signal peptide" evidence="2">
    <location>
        <begin position="1"/>
        <end position="24"/>
    </location>
</feature>
<dbReference type="CDD" id="cd00190">
    <property type="entry name" value="Tryp_SPc"/>
    <property type="match status" value="1"/>
</dbReference>
<dbReference type="SMART" id="SM00020">
    <property type="entry name" value="Tryp_SPc"/>
    <property type="match status" value="1"/>
</dbReference>
<evidence type="ECO:0000313" key="5">
    <source>
        <dbReference type="Proteomes" id="UP001314169"/>
    </source>
</evidence>
<keyword evidence="1" id="KW-1015">Disulfide bond</keyword>
<dbReference type="Pfam" id="PF00089">
    <property type="entry name" value="Trypsin"/>
    <property type="match status" value="1"/>
</dbReference>
<dbReference type="InterPro" id="IPR043504">
    <property type="entry name" value="Peptidase_S1_PA_chymotrypsin"/>
</dbReference>
<dbReference type="SUPFAM" id="SSF50494">
    <property type="entry name" value="Trypsin-like serine proteases"/>
    <property type="match status" value="1"/>
</dbReference>
<accession>A0ABN9ZKH2</accession>
<evidence type="ECO:0000313" key="4">
    <source>
        <dbReference type="EMBL" id="CAK6437380.1"/>
    </source>
</evidence>
<dbReference type="PROSITE" id="PS50240">
    <property type="entry name" value="TRYPSIN_DOM"/>
    <property type="match status" value="1"/>
</dbReference>
<dbReference type="InterPro" id="IPR001254">
    <property type="entry name" value="Trypsin_dom"/>
</dbReference>
<dbReference type="Gene3D" id="2.40.10.10">
    <property type="entry name" value="Trypsin-like serine proteases"/>
    <property type="match status" value="2"/>
</dbReference>
<evidence type="ECO:0000256" key="2">
    <source>
        <dbReference type="SAM" id="SignalP"/>
    </source>
</evidence>
<feature type="chain" id="PRO_5046455141" description="Peptidase S1 domain-containing protein" evidence="2">
    <location>
        <begin position="25"/>
        <end position="256"/>
    </location>
</feature>
<reference evidence="4" key="1">
    <citation type="submission" date="2023-12" db="EMBL/GenBank/DDBJ databases">
        <authorList>
            <person name="Brown T."/>
        </authorList>
    </citation>
    <scope>NUCLEOTIDE SEQUENCE</scope>
</reference>
<dbReference type="Proteomes" id="UP001314169">
    <property type="component" value="Chromosome 15"/>
</dbReference>
<dbReference type="InterPro" id="IPR009003">
    <property type="entry name" value="Peptidase_S1_PA"/>
</dbReference>
<proteinExistence type="predicted"/>